<reference evidence="2" key="1">
    <citation type="submission" date="2020-12" db="EMBL/GenBank/DDBJ databases">
        <title>Bacterial taxonomy.</title>
        <authorList>
            <person name="Pan X."/>
        </authorList>
    </citation>
    <scope>NUCLEOTIDE SEQUENCE</scope>
    <source>
        <strain evidence="2">B2012</strain>
    </source>
</reference>
<dbReference type="Pfam" id="PF10691">
    <property type="entry name" value="DUF2497"/>
    <property type="match status" value="1"/>
</dbReference>
<dbReference type="Proteomes" id="UP000609531">
    <property type="component" value="Unassembled WGS sequence"/>
</dbReference>
<dbReference type="AlphaFoldDB" id="A0A934MGA7"/>
<organism evidence="2 3">
    <name type="scientific">Acuticoccus mangrovi</name>
    <dbReference type="NCBI Taxonomy" id="2796142"/>
    <lineage>
        <taxon>Bacteria</taxon>
        <taxon>Pseudomonadati</taxon>
        <taxon>Pseudomonadota</taxon>
        <taxon>Alphaproteobacteria</taxon>
        <taxon>Hyphomicrobiales</taxon>
        <taxon>Amorphaceae</taxon>
        <taxon>Acuticoccus</taxon>
    </lineage>
</organism>
<sequence>MRHDAATPPPMPQETRSKTDQRTADMTDSATVDAHAEAAGNMFRRQPAPARSEVAEDGLTSQRTRQQVNGSFEQLSRTILSNNPRTLEDLVRDMMRPLLREWLEANLPDIVERQVRQEIDRVASRGR</sequence>
<comment type="caution">
    <text evidence="2">The sequence shown here is derived from an EMBL/GenBank/DDBJ whole genome shotgun (WGS) entry which is preliminary data.</text>
</comment>
<feature type="compositionally biased region" description="Polar residues" evidence="1">
    <location>
        <begin position="59"/>
        <end position="70"/>
    </location>
</feature>
<protein>
    <submittedName>
        <fullName evidence="2">DUF2497 domain-containing protein</fullName>
    </submittedName>
</protein>
<evidence type="ECO:0000313" key="2">
    <source>
        <dbReference type="EMBL" id="MBJ3774761.1"/>
    </source>
</evidence>
<dbReference type="EMBL" id="JAEKJA010000002">
    <property type="protein sequence ID" value="MBJ3774761.1"/>
    <property type="molecule type" value="Genomic_DNA"/>
</dbReference>
<evidence type="ECO:0000313" key="3">
    <source>
        <dbReference type="Proteomes" id="UP000609531"/>
    </source>
</evidence>
<gene>
    <name evidence="2" type="ORF">JCR33_03630</name>
</gene>
<evidence type="ECO:0000256" key="1">
    <source>
        <dbReference type="SAM" id="MobiDB-lite"/>
    </source>
</evidence>
<keyword evidence="3" id="KW-1185">Reference proteome</keyword>
<name>A0A934MGA7_9HYPH</name>
<proteinExistence type="predicted"/>
<feature type="compositionally biased region" description="Basic and acidic residues" evidence="1">
    <location>
        <begin position="15"/>
        <end position="25"/>
    </location>
</feature>
<accession>A0A934MGA7</accession>
<dbReference type="InterPro" id="IPR019632">
    <property type="entry name" value="DUF2497"/>
</dbReference>
<feature type="region of interest" description="Disordered" evidence="1">
    <location>
        <begin position="1"/>
        <end position="70"/>
    </location>
</feature>